<evidence type="ECO:0000256" key="2">
    <source>
        <dbReference type="ARBA" id="ARBA00022679"/>
    </source>
</evidence>
<keyword evidence="2" id="KW-0808">Transferase</keyword>
<dbReference type="PROSITE" id="PS00108">
    <property type="entry name" value="PROTEIN_KINASE_ST"/>
    <property type="match status" value="1"/>
</dbReference>
<comment type="similarity">
    <text evidence="7">Belongs to the protein kinase superfamily.</text>
</comment>
<dbReference type="InterPro" id="IPR011009">
    <property type="entry name" value="Kinase-like_dom_sf"/>
</dbReference>
<dbReference type="PROSITE" id="PS00107">
    <property type="entry name" value="PROTEIN_KINASE_ATP"/>
    <property type="match status" value="1"/>
</dbReference>
<evidence type="ECO:0000313" key="9">
    <source>
        <dbReference type="EMBL" id="KAH7442252.1"/>
    </source>
</evidence>
<dbReference type="AlphaFoldDB" id="A0A8T2V4B6"/>
<dbReference type="InterPro" id="IPR001245">
    <property type="entry name" value="Ser-Thr/Tyr_kinase_cat_dom"/>
</dbReference>
<evidence type="ECO:0000256" key="4">
    <source>
        <dbReference type="ARBA" id="ARBA00022777"/>
    </source>
</evidence>
<dbReference type="Proteomes" id="UP000825935">
    <property type="component" value="Chromosome 3"/>
</dbReference>
<keyword evidence="10" id="KW-1185">Reference proteome</keyword>
<feature type="binding site" evidence="6">
    <location>
        <position position="71"/>
    </location>
    <ligand>
        <name>ATP</name>
        <dbReference type="ChEBI" id="CHEBI:30616"/>
    </ligand>
</feature>
<feature type="domain" description="Protein kinase" evidence="8">
    <location>
        <begin position="43"/>
        <end position="327"/>
    </location>
</feature>
<reference evidence="9" key="1">
    <citation type="submission" date="2021-08" db="EMBL/GenBank/DDBJ databases">
        <title>WGS assembly of Ceratopteris richardii.</title>
        <authorList>
            <person name="Marchant D.B."/>
            <person name="Chen G."/>
            <person name="Jenkins J."/>
            <person name="Shu S."/>
            <person name="Leebens-Mack J."/>
            <person name="Grimwood J."/>
            <person name="Schmutz J."/>
            <person name="Soltis P."/>
            <person name="Soltis D."/>
            <person name="Chen Z.-H."/>
        </authorList>
    </citation>
    <scope>NUCLEOTIDE SEQUENCE</scope>
    <source>
        <strain evidence="9">Whitten #5841</strain>
        <tissue evidence="9">Leaf</tissue>
    </source>
</reference>
<sequence>MGQDEELLPCTRSSQPVIAPASPISLVDDSAVLRKFLIPSDDVQVVEQIGEGSSGVVYRGTFKDVEKVAIKELKGALVKGSKMQGQLRREALSLISCAHRNVLKFYGIWLNPSYTICIVTKFMEGGSLFNYLAKKKSLPTKVIIKLARDIARGMQFLHSRGVLHMDLKSANVFLDEEGNAVIGDLGIARLVNEKDGECPEIGTYRWMAPEVLNGTDGESPEIGTYRCLAPEVWARSKSDSKGNAWPFSYKSDVYSFGILLWELVTCKLPYADYSPVQAAVGVMMHGLRPPIPASTFPPLRFLIQKCWDQKPSNRPHFFQILEMLDIISLHAQKCNQ</sequence>
<dbReference type="Gene3D" id="1.10.510.10">
    <property type="entry name" value="Transferase(Phosphotransferase) domain 1"/>
    <property type="match status" value="2"/>
</dbReference>
<keyword evidence="5 6" id="KW-0067">ATP-binding</keyword>
<keyword evidence="1 7" id="KW-0723">Serine/threonine-protein kinase</keyword>
<dbReference type="InterPro" id="IPR017441">
    <property type="entry name" value="Protein_kinase_ATP_BS"/>
</dbReference>
<evidence type="ECO:0000259" key="8">
    <source>
        <dbReference type="PROSITE" id="PS50011"/>
    </source>
</evidence>
<dbReference type="SUPFAM" id="SSF56112">
    <property type="entry name" value="Protein kinase-like (PK-like)"/>
    <property type="match status" value="1"/>
</dbReference>
<name>A0A8T2V4B6_CERRI</name>
<dbReference type="CDD" id="cd13999">
    <property type="entry name" value="STKc_MAP3K-like"/>
    <property type="match status" value="1"/>
</dbReference>
<dbReference type="GO" id="GO:0005524">
    <property type="term" value="F:ATP binding"/>
    <property type="evidence" value="ECO:0007669"/>
    <property type="project" value="UniProtKB-UniRule"/>
</dbReference>
<dbReference type="InterPro" id="IPR051681">
    <property type="entry name" value="Ser/Thr_Kinases-Pseudokinases"/>
</dbReference>
<dbReference type="Pfam" id="PF07714">
    <property type="entry name" value="PK_Tyr_Ser-Thr"/>
    <property type="match status" value="1"/>
</dbReference>
<organism evidence="9 10">
    <name type="scientific">Ceratopteris richardii</name>
    <name type="common">Triangle waterfern</name>
    <dbReference type="NCBI Taxonomy" id="49495"/>
    <lineage>
        <taxon>Eukaryota</taxon>
        <taxon>Viridiplantae</taxon>
        <taxon>Streptophyta</taxon>
        <taxon>Embryophyta</taxon>
        <taxon>Tracheophyta</taxon>
        <taxon>Polypodiopsida</taxon>
        <taxon>Polypodiidae</taxon>
        <taxon>Polypodiales</taxon>
        <taxon>Pteridineae</taxon>
        <taxon>Pteridaceae</taxon>
        <taxon>Parkerioideae</taxon>
        <taxon>Ceratopteris</taxon>
    </lineage>
</organism>
<dbReference type="PROSITE" id="PS50011">
    <property type="entry name" value="PROTEIN_KINASE_DOM"/>
    <property type="match status" value="1"/>
</dbReference>
<dbReference type="PANTHER" id="PTHR44329">
    <property type="entry name" value="SERINE/THREONINE-PROTEIN KINASE TNNI3K-RELATED"/>
    <property type="match status" value="1"/>
</dbReference>
<dbReference type="InterPro" id="IPR000719">
    <property type="entry name" value="Prot_kinase_dom"/>
</dbReference>
<evidence type="ECO:0000256" key="3">
    <source>
        <dbReference type="ARBA" id="ARBA00022741"/>
    </source>
</evidence>
<dbReference type="OrthoDB" id="4062651at2759"/>
<dbReference type="PIRSF" id="PIRSF000654">
    <property type="entry name" value="Integrin-linked_kinase"/>
    <property type="match status" value="1"/>
</dbReference>
<dbReference type="GO" id="GO:0004674">
    <property type="term" value="F:protein serine/threonine kinase activity"/>
    <property type="evidence" value="ECO:0007669"/>
    <property type="project" value="UniProtKB-KW"/>
</dbReference>
<comment type="caution">
    <text evidence="9">The sequence shown here is derived from an EMBL/GenBank/DDBJ whole genome shotgun (WGS) entry which is preliminary data.</text>
</comment>
<keyword evidence="4" id="KW-0418">Kinase</keyword>
<dbReference type="InterPro" id="IPR008271">
    <property type="entry name" value="Ser/Thr_kinase_AS"/>
</dbReference>
<gene>
    <name evidence="9" type="ORF">KP509_03G078700</name>
</gene>
<protein>
    <recommendedName>
        <fullName evidence="8">Protein kinase domain-containing protein</fullName>
    </recommendedName>
</protein>
<evidence type="ECO:0000256" key="7">
    <source>
        <dbReference type="RuleBase" id="RU000304"/>
    </source>
</evidence>
<proteinExistence type="inferred from homology"/>
<dbReference type="PANTHER" id="PTHR44329:SF84">
    <property type="entry name" value="PROTEIN KINASE LIKE PROTEIN"/>
    <property type="match status" value="1"/>
</dbReference>
<dbReference type="SMART" id="SM00220">
    <property type="entry name" value="S_TKc"/>
    <property type="match status" value="1"/>
</dbReference>
<evidence type="ECO:0000256" key="1">
    <source>
        <dbReference type="ARBA" id="ARBA00022527"/>
    </source>
</evidence>
<evidence type="ECO:0000256" key="5">
    <source>
        <dbReference type="ARBA" id="ARBA00022840"/>
    </source>
</evidence>
<keyword evidence="3 6" id="KW-0547">Nucleotide-binding</keyword>
<evidence type="ECO:0000313" key="10">
    <source>
        <dbReference type="Proteomes" id="UP000825935"/>
    </source>
</evidence>
<accession>A0A8T2V4B6</accession>
<dbReference type="EMBL" id="CM035408">
    <property type="protein sequence ID" value="KAH7442252.1"/>
    <property type="molecule type" value="Genomic_DNA"/>
</dbReference>
<evidence type="ECO:0000256" key="6">
    <source>
        <dbReference type="PROSITE-ProRule" id="PRU10141"/>
    </source>
</evidence>
<dbReference type="OMA" id="FVEICAR"/>